<dbReference type="Proteomes" id="UP000006798">
    <property type="component" value="Plasmid pBB2"/>
</dbReference>
<keyword evidence="8" id="KW-0614">Plasmid</keyword>
<dbReference type="Gene3D" id="3.40.190.290">
    <property type="match status" value="1"/>
</dbReference>
<keyword evidence="4" id="KW-0010">Activator</keyword>
<evidence type="ECO:0000256" key="3">
    <source>
        <dbReference type="ARBA" id="ARBA00023125"/>
    </source>
</evidence>
<evidence type="ECO:0000256" key="4">
    <source>
        <dbReference type="ARBA" id="ARBA00023159"/>
    </source>
</evidence>
<dbReference type="KEGG" id="cnc:CNE_BB2p00620"/>
<dbReference type="GO" id="GO:0003700">
    <property type="term" value="F:DNA-binding transcription factor activity"/>
    <property type="evidence" value="ECO:0007669"/>
    <property type="project" value="InterPro"/>
</dbReference>
<evidence type="ECO:0000313" key="8">
    <source>
        <dbReference type="EMBL" id="AEI82876.1"/>
    </source>
</evidence>
<reference evidence="8 9" key="1">
    <citation type="journal article" date="2011" name="J. Bacteriol.">
        <title>Complete genome sequence of the type strain Cupriavidus necator N-1.</title>
        <authorList>
            <person name="Poehlein A."/>
            <person name="Kusian B."/>
            <person name="Friedrich B."/>
            <person name="Daniel R."/>
            <person name="Bowien B."/>
        </authorList>
    </citation>
    <scope>NUCLEOTIDE SEQUENCE [LARGE SCALE GENOMIC DNA]</scope>
    <source>
        <strain evidence="9">ATCC 43291 / DSM 13513 / CCUG 52238 / LMG 8453 / N-1</strain>
        <plasmid evidence="8 9">pBB2</plasmid>
    </source>
</reference>
<dbReference type="AlphaFoldDB" id="F8GYD5"/>
<proteinExistence type="inferred from homology"/>
<feature type="domain" description="HTH lysR-type" evidence="7">
    <location>
        <begin position="49"/>
        <end position="106"/>
    </location>
</feature>
<dbReference type="GO" id="GO:0003677">
    <property type="term" value="F:DNA binding"/>
    <property type="evidence" value="ECO:0007669"/>
    <property type="project" value="UniProtKB-KW"/>
</dbReference>
<dbReference type="HOGENOM" id="CLU_039613_6_5_4"/>
<organism evidence="8 9">
    <name type="scientific">Cupriavidus necator (strain ATCC 43291 / DSM 13513 / CCUG 52238 / LMG 8453 / N-1)</name>
    <name type="common">Ralstonia eutropha</name>
    <dbReference type="NCBI Taxonomy" id="1042878"/>
    <lineage>
        <taxon>Bacteria</taxon>
        <taxon>Pseudomonadati</taxon>
        <taxon>Pseudomonadota</taxon>
        <taxon>Betaproteobacteria</taxon>
        <taxon>Burkholderiales</taxon>
        <taxon>Burkholderiaceae</taxon>
        <taxon>Cupriavidus</taxon>
    </lineage>
</organism>
<dbReference type="PRINTS" id="PR00039">
    <property type="entry name" value="HTHLYSR"/>
</dbReference>
<dbReference type="InterPro" id="IPR005119">
    <property type="entry name" value="LysR_subst-bd"/>
</dbReference>
<dbReference type="PANTHER" id="PTHR30293">
    <property type="entry name" value="TRANSCRIPTIONAL REGULATORY PROTEIN NAC-RELATED"/>
    <property type="match status" value="1"/>
</dbReference>
<feature type="region of interest" description="Disordered" evidence="6">
    <location>
        <begin position="1"/>
        <end position="32"/>
    </location>
</feature>
<accession>F8GYD5</accession>
<dbReference type="Gene3D" id="1.10.10.10">
    <property type="entry name" value="Winged helix-like DNA-binding domain superfamily/Winged helix DNA-binding domain"/>
    <property type="match status" value="1"/>
</dbReference>
<dbReference type="SUPFAM" id="SSF46785">
    <property type="entry name" value="Winged helix' DNA-binding domain"/>
    <property type="match status" value="1"/>
</dbReference>
<dbReference type="PANTHER" id="PTHR30293:SF0">
    <property type="entry name" value="NITROGEN ASSIMILATION REGULATORY PROTEIN NAC"/>
    <property type="match status" value="1"/>
</dbReference>
<evidence type="ECO:0000259" key="7">
    <source>
        <dbReference type="PROSITE" id="PS50931"/>
    </source>
</evidence>
<dbReference type="GO" id="GO:2000142">
    <property type="term" value="P:regulation of DNA-templated transcription initiation"/>
    <property type="evidence" value="ECO:0007669"/>
    <property type="project" value="TreeGrafter"/>
</dbReference>
<dbReference type="SUPFAM" id="SSF53850">
    <property type="entry name" value="Periplasmic binding protein-like II"/>
    <property type="match status" value="1"/>
</dbReference>
<keyword evidence="2" id="KW-0805">Transcription regulation</keyword>
<dbReference type="EMBL" id="CP002880">
    <property type="protein sequence ID" value="AEI82876.1"/>
    <property type="molecule type" value="Genomic_DNA"/>
</dbReference>
<dbReference type="InterPro" id="IPR036390">
    <property type="entry name" value="WH_DNA-bd_sf"/>
</dbReference>
<sequence length="357" mass="38429">MRQDQSGIPRAARHRVTRASHISPRQAVETRRQRPRINDFDTATSSLLMDIKQLRALLAVAETGSTTKAAERLHIVQPAVSRHIRLLEEDLGVELFERERHGMLLTDAGKTLAEYGRRALRELDRARAEIQPAAGLVSGTADIGLLPSCGELLAPELVATLRDRHPQLGVRLTVGYAGHLRQWLESGDVDAALMYDDKSVTGLQVQALLDEQLYLVGRPSTVPQAGPLSIMDLEGLALVLPNPPHGLRNVVEHAFAVSGIDLVIAAETNSLSVQKSLVAKGFAHTILPSSAISDDLARGTLAAAPIASPALSRRILLARLATRTQSTAASCATAALVSLMKRLVQDGVWRGATWIGA</sequence>
<dbReference type="Pfam" id="PF03466">
    <property type="entry name" value="LysR_substrate"/>
    <property type="match status" value="1"/>
</dbReference>
<keyword evidence="5" id="KW-0804">Transcription</keyword>
<evidence type="ECO:0000256" key="2">
    <source>
        <dbReference type="ARBA" id="ARBA00023015"/>
    </source>
</evidence>
<evidence type="ECO:0000256" key="5">
    <source>
        <dbReference type="ARBA" id="ARBA00023163"/>
    </source>
</evidence>
<evidence type="ECO:0000256" key="1">
    <source>
        <dbReference type="ARBA" id="ARBA00009437"/>
    </source>
</evidence>
<geneLocation type="plasmid" evidence="8 9">
    <name>pBB2</name>
</geneLocation>
<protein>
    <submittedName>
        <fullName evidence="8">Transcriptional regulator LysR family</fullName>
    </submittedName>
</protein>
<dbReference type="InterPro" id="IPR036388">
    <property type="entry name" value="WH-like_DNA-bd_sf"/>
</dbReference>
<gene>
    <name evidence="8" type="ordered locus">CNE_BB2p00620</name>
</gene>
<dbReference type="FunFam" id="1.10.10.10:FF:000001">
    <property type="entry name" value="LysR family transcriptional regulator"/>
    <property type="match status" value="1"/>
</dbReference>
<name>F8GYD5_CUPNN</name>
<dbReference type="Pfam" id="PF00126">
    <property type="entry name" value="HTH_1"/>
    <property type="match status" value="1"/>
</dbReference>
<comment type="similarity">
    <text evidence="1">Belongs to the LysR transcriptional regulatory family.</text>
</comment>
<evidence type="ECO:0000313" key="9">
    <source>
        <dbReference type="Proteomes" id="UP000006798"/>
    </source>
</evidence>
<evidence type="ECO:0000256" key="6">
    <source>
        <dbReference type="SAM" id="MobiDB-lite"/>
    </source>
</evidence>
<dbReference type="InterPro" id="IPR000847">
    <property type="entry name" value="LysR_HTH_N"/>
</dbReference>
<dbReference type="PROSITE" id="PS50931">
    <property type="entry name" value="HTH_LYSR"/>
    <property type="match status" value="1"/>
</dbReference>
<keyword evidence="3" id="KW-0238">DNA-binding</keyword>